<name>A0ABW8USS3_9RHOB</name>
<evidence type="ECO:0000313" key="2">
    <source>
        <dbReference type="EMBL" id="MFL4470173.1"/>
    </source>
</evidence>
<reference evidence="2 3" key="1">
    <citation type="submission" date="2024-08" db="EMBL/GenBank/DDBJ databases">
        <title>Tateyamaria sp. nov., isolated from marine algae.</title>
        <authorList>
            <person name="Choi B.J."/>
            <person name="Kim J.M."/>
            <person name="Lee J.K."/>
            <person name="Choi D.G."/>
            <person name="Bayburt H."/>
            <person name="Baek J.H."/>
            <person name="Han D.M."/>
            <person name="Jeon C.O."/>
        </authorList>
    </citation>
    <scope>NUCLEOTIDE SEQUENCE [LARGE SCALE GENOMIC DNA]</scope>
    <source>
        <strain evidence="2 3">KMU-156</strain>
    </source>
</reference>
<accession>A0ABW8USS3</accession>
<feature type="compositionally biased region" description="Basic and acidic residues" evidence="1">
    <location>
        <begin position="97"/>
        <end position="106"/>
    </location>
</feature>
<feature type="region of interest" description="Disordered" evidence="1">
    <location>
        <begin position="81"/>
        <end position="106"/>
    </location>
</feature>
<dbReference type="EMBL" id="JBHDIY010000002">
    <property type="protein sequence ID" value="MFL4470173.1"/>
    <property type="molecule type" value="Genomic_DNA"/>
</dbReference>
<dbReference type="Proteomes" id="UP001627408">
    <property type="component" value="Unassembled WGS sequence"/>
</dbReference>
<dbReference type="RefSeq" id="WP_407592043.1">
    <property type="nucleotide sequence ID" value="NZ_JBHDIY010000002.1"/>
</dbReference>
<evidence type="ECO:0000256" key="1">
    <source>
        <dbReference type="SAM" id="MobiDB-lite"/>
    </source>
</evidence>
<gene>
    <name evidence="2" type="ORF">ACERZ8_09925</name>
</gene>
<organism evidence="2 3">
    <name type="scientific">Tateyamaria armeniaca</name>
    <dbReference type="NCBI Taxonomy" id="2518930"/>
    <lineage>
        <taxon>Bacteria</taxon>
        <taxon>Pseudomonadati</taxon>
        <taxon>Pseudomonadota</taxon>
        <taxon>Alphaproteobacteria</taxon>
        <taxon>Rhodobacterales</taxon>
        <taxon>Roseobacteraceae</taxon>
        <taxon>Tateyamaria</taxon>
    </lineage>
</organism>
<protein>
    <submittedName>
        <fullName evidence="2">Uncharacterized protein</fullName>
    </submittedName>
</protein>
<comment type="caution">
    <text evidence="2">The sequence shown here is derived from an EMBL/GenBank/DDBJ whole genome shotgun (WGS) entry which is preliminary data.</text>
</comment>
<sequence>MRGWIAGQVILIVGMLGLPGTARAQDFGSSAFTSKAQAEAYLKANPTGPRAKAAFLAIVEFQLAQENPGFSRSDIARGVNLRAPSVPSRPRPTATNNDRDGGGDLY</sequence>
<keyword evidence="3" id="KW-1185">Reference proteome</keyword>
<evidence type="ECO:0000313" key="3">
    <source>
        <dbReference type="Proteomes" id="UP001627408"/>
    </source>
</evidence>
<proteinExistence type="predicted"/>